<name>A7ERB5_SCLS1</name>
<dbReference type="GeneID" id="5487248"/>
<dbReference type="EMBL" id="CH476630">
    <property type="protein sequence ID" value="EDN92007.1"/>
    <property type="molecule type" value="Genomic_DNA"/>
</dbReference>
<sequence>MSQGFVRGEPEWLTCCARVNKFYQNDSSQCESRKDRRGVLLYAEAQAIKLMKKANGFGTFLWTTDEWRMVIIGIIYENEVRV</sequence>
<accession>A7ERB5</accession>
<organism evidence="1 2">
    <name type="scientific">Sclerotinia sclerotiorum (strain ATCC 18683 / 1980 / Ss-1)</name>
    <name type="common">White mold</name>
    <name type="synonym">Whetzelinia sclerotiorum</name>
    <dbReference type="NCBI Taxonomy" id="665079"/>
    <lineage>
        <taxon>Eukaryota</taxon>
        <taxon>Fungi</taxon>
        <taxon>Dikarya</taxon>
        <taxon>Ascomycota</taxon>
        <taxon>Pezizomycotina</taxon>
        <taxon>Leotiomycetes</taxon>
        <taxon>Helotiales</taxon>
        <taxon>Sclerotiniaceae</taxon>
        <taxon>Sclerotinia</taxon>
    </lineage>
</organism>
<proteinExistence type="predicted"/>
<dbReference type="InParanoid" id="A7ERB5"/>
<dbReference type="AlphaFoldDB" id="A7ERB5"/>
<evidence type="ECO:0000313" key="1">
    <source>
        <dbReference type="EMBL" id="EDN92007.1"/>
    </source>
</evidence>
<reference evidence="2" key="1">
    <citation type="journal article" date="2011" name="PLoS Genet.">
        <title>Genomic analysis of the necrotrophic fungal pathogens Sclerotinia sclerotiorum and Botrytis cinerea.</title>
        <authorList>
            <person name="Amselem J."/>
            <person name="Cuomo C.A."/>
            <person name="van Kan J.A."/>
            <person name="Viaud M."/>
            <person name="Benito E.P."/>
            <person name="Couloux A."/>
            <person name="Coutinho P.M."/>
            <person name="de Vries R.P."/>
            <person name="Dyer P.S."/>
            <person name="Fillinger S."/>
            <person name="Fournier E."/>
            <person name="Gout L."/>
            <person name="Hahn M."/>
            <person name="Kohn L."/>
            <person name="Lapalu N."/>
            <person name="Plummer K.M."/>
            <person name="Pradier J.M."/>
            <person name="Quevillon E."/>
            <person name="Sharon A."/>
            <person name="Simon A."/>
            <person name="ten Have A."/>
            <person name="Tudzynski B."/>
            <person name="Tudzynski P."/>
            <person name="Wincker P."/>
            <person name="Andrew M."/>
            <person name="Anthouard V."/>
            <person name="Beever R.E."/>
            <person name="Beffa R."/>
            <person name="Benoit I."/>
            <person name="Bouzid O."/>
            <person name="Brault B."/>
            <person name="Chen Z."/>
            <person name="Choquer M."/>
            <person name="Collemare J."/>
            <person name="Cotton P."/>
            <person name="Danchin E.G."/>
            <person name="Da Silva C."/>
            <person name="Gautier A."/>
            <person name="Giraud C."/>
            <person name="Giraud T."/>
            <person name="Gonzalez C."/>
            <person name="Grossetete S."/>
            <person name="Guldener U."/>
            <person name="Henrissat B."/>
            <person name="Howlett B.J."/>
            <person name="Kodira C."/>
            <person name="Kretschmer M."/>
            <person name="Lappartient A."/>
            <person name="Leroch M."/>
            <person name="Levis C."/>
            <person name="Mauceli E."/>
            <person name="Neuveglise C."/>
            <person name="Oeser B."/>
            <person name="Pearson M."/>
            <person name="Poulain J."/>
            <person name="Poussereau N."/>
            <person name="Quesneville H."/>
            <person name="Rascle C."/>
            <person name="Schumacher J."/>
            <person name="Segurens B."/>
            <person name="Sexton A."/>
            <person name="Silva E."/>
            <person name="Sirven C."/>
            <person name="Soanes D.M."/>
            <person name="Talbot N.J."/>
            <person name="Templeton M."/>
            <person name="Yandava C."/>
            <person name="Yarden O."/>
            <person name="Zeng Q."/>
            <person name="Rollins J.A."/>
            <person name="Lebrun M.H."/>
            <person name="Dickman M."/>
        </authorList>
    </citation>
    <scope>NUCLEOTIDE SEQUENCE [LARGE SCALE GENOMIC DNA]</scope>
    <source>
        <strain evidence="2">ATCC 18683 / 1980 / Ss-1</strain>
    </source>
</reference>
<evidence type="ECO:0000313" key="2">
    <source>
        <dbReference type="Proteomes" id="UP000001312"/>
    </source>
</evidence>
<keyword evidence="2" id="KW-1185">Reference proteome</keyword>
<dbReference type="RefSeq" id="XP_001591243.1">
    <property type="nucleotide sequence ID" value="XM_001591193.1"/>
</dbReference>
<dbReference type="KEGG" id="ssl:SS1G_07869"/>
<gene>
    <name evidence="1" type="ORF">SS1G_07869</name>
</gene>
<dbReference type="Proteomes" id="UP000001312">
    <property type="component" value="Unassembled WGS sequence"/>
</dbReference>
<protein>
    <submittedName>
        <fullName evidence="1">Uncharacterized protein</fullName>
    </submittedName>
</protein>